<dbReference type="PRINTS" id="PR00799">
    <property type="entry name" value="TRANSAMINASE"/>
</dbReference>
<comment type="miscellaneous">
    <text evidence="13">In eukaryotes there are cytoplasmic, mitochondrial and chloroplastic isozymes.</text>
</comment>
<dbReference type="EC" id="2.6.1.1" evidence="13"/>
<proteinExistence type="inferred from homology"/>
<comment type="similarity">
    <text evidence="3">Belongs to the class-I pyridoxal-phosphate-dependent aminotransferase family.</text>
</comment>
<evidence type="ECO:0000313" key="16">
    <source>
        <dbReference type="Proteomes" id="UP001152320"/>
    </source>
</evidence>
<evidence type="ECO:0000256" key="10">
    <source>
        <dbReference type="ARBA" id="ARBA00048507"/>
    </source>
</evidence>
<dbReference type="InterPro" id="IPR015424">
    <property type="entry name" value="PyrdxlP-dep_Trfase"/>
</dbReference>
<evidence type="ECO:0000256" key="11">
    <source>
        <dbReference type="ARBA" id="ARBA00048761"/>
    </source>
</evidence>
<evidence type="ECO:0000256" key="13">
    <source>
        <dbReference type="RuleBase" id="RU000480"/>
    </source>
</evidence>
<dbReference type="GO" id="GO:0047801">
    <property type="term" value="F:L-cysteine transaminase activity"/>
    <property type="evidence" value="ECO:0007669"/>
    <property type="project" value="UniProtKB-EC"/>
</dbReference>
<comment type="catalytic activity">
    <reaction evidence="10">
        <text>L-aspartate + 2-oxoglutarate = oxaloacetate + L-glutamate</text>
        <dbReference type="Rhea" id="RHEA:21824"/>
        <dbReference type="ChEBI" id="CHEBI:16452"/>
        <dbReference type="ChEBI" id="CHEBI:16810"/>
        <dbReference type="ChEBI" id="CHEBI:29985"/>
        <dbReference type="ChEBI" id="CHEBI:29991"/>
        <dbReference type="EC" id="2.6.1.1"/>
    </reaction>
    <physiologicalReaction direction="left-to-right" evidence="10">
        <dbReference type="Rhea" id="RHEA:21825"/>
    </physiologicalReaction>
</comment>
<dbReference type="InterPro" id="IPR004839">
    <property type="entry name" value="Aminotransferase_I/II_large"/>
</dbReference>
<dbReference type="InterPro" id="IPR000796">
    <property type="entry name" value="Asp_trans"/>
</dbReference>
<dbReference type="PANTHER" id="PTHR11879:SF55">
    <property type="entry name" value="GLUTAMATE OXALOACETATE TRANSAMINASE 1, ISOFORM B"/>
    <property type="match status" value="1"/>
</dbReference>
<keyword evidence="5" id="KW-0963">Cytoplasm</keyword>
<protein>
    <recommendedName>
        <fullName evidence="13">Aspartate aminotransferase</fullName>
        <ecNumber evidence="13">2.6.1.1</ecNumber>
    </recommendedName>
</protein>
<evidence type="ECO:0000259" key="14">
    <source>
        <dbReference type="Pfam" id="PF00155"/>
    </source>
</evidence>
<name>A0A9Q0YP62_HOLLE</name>
<evidence type="ECO:0000256" key="7">
    <source>
        <dbReference type="ARBA" id="ARBA00022679"/>
    </source>
</evidence>
<evidence type="ECO:0000256" key="2">
    <source>
        <dbReference type="ARBA" id="ARBA00004496"/>
    </source>
</evidence>
<comment type="catalytic activity">
    <reaction evidence="12">
        <text>L-cysteine + 2-oxoglutarate = 2-oxo-3-sulfanylpropanoate + L-glutamate</text>
        <dbReference type="Rhea" id="RHEA:17441"/>
        <dbReference type="ChEBI" id="CHEBI:16810"/>
        <dbReference type="ChEBI" id="CHEBI:29985"/>
        <dbReference type="ChEBI" id="CHEBI:35235"/>
        <dbReference type="ChEBI" id="CHEBI:57678"/>
        <dbReference type="EC" id="2.6.1.3"/>
    </reaction>
    <physiologicalReaction direction="left-to-right" evidence="12">
        <dbReference type="Rhea" id="RHEA:17442"/>
    </physiologicalReaction>
</comment>
<evidence type="ECO:0000256" key="5">
    <source>
        <dbReference type="ARBA" id="ARBA00022490"/>
    </source>
</evidence>
<comment type="catalytic activity">
    <reaction evidence="11">
        <text>3-sulfino-L-alanine + 2-oxoglutarate = 3-sulfinopyruvate + L-glutamate</text>
        <dbReference type="Rhea" id="RHEA:70295"/>
        <dbReference type="ChEBI" id="CHEBI:16810"/>
        <dbReference type="ChEBI" id="CHEBI:29985"/>
        <dbReference type="ChEBI" id="CHEBI:61085"/>
        <dbReference type="ChEBI" id="CHEBI:140699"/>
    </reaction>
    <physiologicalReaction direction="right-to-left" evidence="11">
        <dbReference type="Rhea" id="RHEA:70297"/>
    </physiologicalReaction>
</comment>
<dbReference type="NCBIfam" id="NF006719">
    <property type="entry name" value="PRK09257.1"/>
    <property type="match status" value="1"/>
</dbReference>
<dbReference type="PANTHER" id="PTHR11879">
    <property type="entry name" value="ASPARTATE AMINOTRANSFERASE"/>
    <property type="match status" value="1"/>
</dbReference>
<dbReference type="SUPFAM" id="SSF53383">
    <property type="entry name" value="PLP-dependent transferases"/>
    <property type="match status" value="1"/>
</dbReference>
<evidence type="ECO:0000256" key="3">
    <source>
        <dbReference type="ARBA" id="ARBA00007441"/>
    </source>
</evidence>
<dbReference type="Gene3D" id="3.40.640.10">
    <property type="entry name" value="Type I PLP-dependent aspartate aminotransferase-like (Major domain)"/>
    <property type="match status" value="1"/>
</dbReference>
<evidence type="ECO:0000256" key="8">
    <source>
        <dbReference type="ARBA" id="ARBA00022898"/>
    </source>
</evidence>
<sequence length="420" mass="46734">MADGLEAKKPKIGSSRFSDVEQAPPVAVFALTAAYKADTSPLRVNLGVGAYRTEEGKPWVLPVVREVESQLAADHSLDHEYLPIQGLPEFTTAATRLVLGDDSAAMLENRAMGFQTLSGTGALRLAAEFLKRKTNHSVVYLPDPTWANHNGIFSMLDFDIRKYRYWKPETRGLDFEGMIEDLKNAPANAVVVLHACAHNPTGVDPTREQWKAIAEVIKAGNLFPFFDSAYIGFASGDVERDRWAVKYFVDQGFEVFAAQSFSKNFGLYNERVGNLAVVTHDPQVIGKIKSQMEKLARALWSNPPSHGARIVAAVLNNPTLSAQWREHIKTMADRITQMRELLYQKLKLQGTPGTWTHIVDQIGMFSYTGLSPKQVDFLKEKYHLYAMKSGRFNMCGITPSNVDHIAKGIHEAVTTIPPDQ</sequence>
<dbReference type="Proteomes" id="UP001152320">
    <property type="component" value="Chromosome 17"/>
</dbReference>
<evidence type="ECO:0000256" key="6">
    <source>
        <dbReference type="ARBA" id="ARBA00022576"/>
    </source>
</evidence>
<dbReference type="InterPro" id="IPR015422">
    <property type="entry name" value="PyrdxlP-dep_Trfase_small"/>
</dbReference>
<evidence type="ECO:0000256" key="4">
    <source>
        <dbReference type="ARBA" id="ARBA00011738"/>
    </source>
</evidence>
<dbReference type="InterPro" id="IPR004838">
    <property type="entry name" value="NHTrfase_class1_PyrdxlP-BS"/>
</dbReference>
<dbReference type="GO" id="GO:0005829">
    <property type="term" value="C:cytosol"/>
    <property type="evidence" value="ECO:0007669"/>
    <property type="project" value="TreeGrafter"/>
</dbReference>
<keyword evidence="8" id="KW-0663">Pyridoxal phosphate</keyword>
<comment type="subunit">
    <text evidence="4 13">Homodimer.</text>
</comment>
<dbReference type="GO" id="GO:0030170">
    <property type="term" value="F:pyridoxal phosphate binding"/>
    <property type="evidence" value="ECO:0007669"/>
    <property type="project" value="InterPro"/>
</dbReference>
<evidence type="ECO:0000256" key="9">
    <source>
        <dbReference type="ARBA" id="ARBA00036027"/>
    </source>
</evidence>
<comment type="caution">
    <text evidence="15">The sequence shown here is derived from an EMBL/GenBank/DDBJ whole genome shotgun (WGS) entry which is preliminary data.</text>
</comment>
<dbReference type="GO" id="GO:0004069">
    <property type="term" value="F:L-aspartate:2-oxoglutarate aminotransferase activity"/>
    <property type="evidence" value="ECO:0007669"/>
    <property type="project" value="UniProtKB-EC"/>
</dbReference>
<evidence type="ECO:0000313" key="15">
    <source>
        <dbReference type="EMBL" id="KAJ8025958.1"/>
    </source>
</evidence>
<evidence type="ECO:0000256" key="12">
    <source>
        <dbReference type="ARBA" id="ARBA00049350"/>
    </source>
</evidence>
<dbReference type="AlphaFoldDB" id="A0A9Q0YP62"/>
<dbReference type="InterPro" id="IPR015421">
    <property type="entry name" value="PyrdxlP-dep_Trfase_major"/>
</dbReference>
<keyword evidence="7 13" id="KW-0808">Transferase</keyword>
<organism evidence="15 16">
    <name type="scientific">Holothuria leucospilota</name>
    <name type="common">Black long sea cucumber</name>
    <name type="synonym">Mertensiothuria leucospilota</name>
    <dbReference type="NCBI Taxonomy" id="206669"/>
    <lineage>
        <taxon>Eukaryota</taxon>
        <taxon>Metazoa</taxon>
        <taxon>Echinodermata</taxon>
        <taxon>Eleutherozoa</taxon>
        <taxon>Echinozoa</taxon>
        <taxon>Holothuroidea</taxon>
        <taxon>Aspidochirotacea</taxon>
        <taxon>Aspidochirotida</taxon>
        <taxon>Holothuriidae</taxon>
        <taxon>Holothuria</taxon>
    </lineage>
</organism>
<gene>
    <name evidence="15" type="ORF">HOLleu_33671</name>
</gene>
<accession>A0A9Q0YP62</accession>
<evidence type="ECO:0000256" key="1">
    <source>
        <dbReference type="ARBA" id="ARBA00001933"/>
    </source>
</evidence>
<comment type="subcellular location">
    <subcellularLocation>
        <location evidence="2">Cytoplasm</location>
    </subcellularLocation>
</comment>
<keyword evidence="6 13" id="KW-0032">Aminotransferase</keyword>
<dbReference type="CDD" id="cd00609">
    <property type="entry name" value="AAT_like"/>
    <property type="match status" value="1"/>
</dbReference>
<dbReference type="FunFam" id="3.90.1150.10:FF:000001">
    <property type="entry name" value="Aspartate aminotransferase"/>
    <property type="match status" value="1"/>
</dbReference>
<reference evidence="15" key="1">
    <citation type="submission" date="2021-10" db="EMBL/GenBank/DDBJ databases">
        <title>Tropical sea cucumber genome reveals ecological adaptation and Cuvierian tubules defense mechanism.</title>
        <authorList>
            <person name="Chen T."/>
        </authorList>
    </citation>
    <scope>NUCLEOTIDE SEQUENCE</scope>
    <source>
        <strain evidence="15">Nanhai2018</strain>
        <tissue evidence="15">Muscle</tissue>
    </source>
</reference>
<dbReference type="Pfam" id="PF00155">
    <property type="entry name" value="Aminotran_1_2"/>
    <property type="match status" value="1"/>
</dbReference>
<comment type="cofactor">
    <cofactor evidence="1">
        <name>pyridoxal 5'-phosphate</name>
        <dbReference type="ChEBI" id="CHEBI:597326"/>
    </cofactor>
</comment>
<dbReference type="GO" id="GO:0006532">
    <property type="term" value="P:aspartate biosynthetic process"/>
    <property type="evidence" value="ECO:0007669"/>
    <property type="project" value="TreeGrafter"/>
</dbReference>
<dbReference type="EMBL" id="JAIZAY010000017">
    <property type="protein sequence ID" value="KAJ8025958.1"/>
    <property type="molecule type" value="Genomic_DNA"/>
</dbReference>
<keyword evidence="16" id="KW-1185">Reference proteome</keyword>
<comment type="catalytic activity">
    <reaction evidence="9">
        <text>(2S)-2-aminobutanoate + 2-oxoglutarate = 2-oxobutanoate + L-glutamate</text>
        <dbReference type="Rhea" id="RHEA:70223"/>
        <dbReference type="ChEBI" id="CHEBI:16763"/>
        <dbReference type="ChEBI" id="CHEBI:16810"/>
        <dbReference type="ChEBI" id="CHEBI:29985"/>
        <dbReference type="ChEBI" id="CHEBI:74359"/>
    </reaction>
    <physiologicalReaction direction="right-to-left" evidence="9">
        <dbReference type="Rhea" id="RHEA:70225"/>
    </physiologicalReaction>
</comment>
<dbReference type="FunFam" id="3.40.640.10:FF:000044">
    <property type="entry name" value="Aspartate aminotransferase"/>
    <property type="match status" value="1"/>
</dbReference>
<dbReference type="PROSITE" id="PS00105">
    <property type="entry name" value="AA_TRANSFER_CLASS_1"/>
    <property type="match status" value="1"/>
</dbReference>
<feature type="domain" description="Aminotransferase class I/classII large" evidence="14">
    <location>
        <begin position="44"/>
        <end position="409"/>
    </location>
</feature>
<dbReference type="Gene3D" id="3.90.1150.10">
    <property type="entry name" value="Aspartate Aminotransferase, domain 1"/>
    <property type="match status" value="1"/>
</dbReference>
<dbReference type="OrthoDB" id="6752799at2759"/>